<sequence>LGLSYSNARSMHSVIDTIPARAKWKSKYLSFPDTPGSKHLVQYRDPIEAICSLLGNPAHAQDIDYVPRKVFTNSNKEERIYHEMWTGKWWYTLQQHLPIGSSIAPVIISTDKTQLTQFSGSKSAYPVYLTLGNIPRAIRRKPSQHACILIGYLSVDKIISNKLSKKEKSIRMQRLFHDSMRLILEPLKEAGRTGVEMTGGDGKIRRIFPVLACYIADYPEQCLITCAKYGTCPKCQCSAEDLSDSTPGEPRTSNWTNSVISEALQES</sequence>
<accession>A0ACB7ZPP1</accession>
<name>A0ACB7ZPP1_9AGAM</name>
<proteinExistence type="predicted"/>
<dbReference type="Proteomes" id="UP000790377">
    <property type="component" value="Unassembled WGS sequence"/>
</dbReference>
<comment type="caution">
    <text evidence="1">The sequence shown here is derived from an EMBL/GenBank/DDBJ whole genome shotgun (WGS) entry which is preliminary data.</text>
</comment>
<evidence type="ECO:0000313" key="2">
    <source>
        <dbReference type="Proteomes" id="UP000790377"/>
    </source>
</evidence>
<organism evidence="1 2">
    <name type="scientific">Hygrophoropsis aurantiaca</name>
    <dbReference type="NCBI Taxonomy" id="72124"/>
    <lineage>
        <taxon>Eukaryota</taxon>
        <taxon>Fungi</taxon>
        <taxon>Dikarya</taxon>
        <taxon>Basidiomycota</taxon>
        <taxon>Agaricomycotina</taxon>
        <taxon>Agaricomycetes</taxon>
        <taxon>Agaricomycetidae</taxon>
        <taxon>Boletales</taxon>
        <taxon>Coniophorineae</taxon>
        <taxon>Hygrophoropsidaceae</taxon>
        <taxon>Hygrophoropsis</taxon>
    </lineage>
</organism>
<keyword evidence="2" id="KW-1185">Reference proteome</keyword>
<evidence type="ECO:0000313" key="1">
    <source>
        <dbReference type="EMBL" id="KAH7903141.1"/>
    </source>
</evidence>
<gene>
    <name evidence="1" type="ORF">BJ138DRAFT_968054</name>
</gene>
<feature type="non-terminal residue" evidence="1">
    <location>
        <position position="1"/>
    </location>
</feature>
<protein>
    <submittedName>
        <fullName evidence="1">Uncharacterized protein</fullName>
    </submittedName>
</protein>
<feature type="non-terminal residue" evidence="1">
    <location>
        <position position="267"/>
    </location>
</feature>
<reference evidence="1" key="1">
    <citation type="journal article" date="2021" name="New Phytol.">
        <title>Evolutionary innovations through gain and loss of genes in the ectomycorrhizal Boletales.</title>
        <authorList>
            <person name="Wu G."/>
            <person name="Miyauchi S."/>
            <person name="Morin E."/>
            <person name="Kuo A."/>
            <person name="Drula E."/>
            <person name="Varga T."/>
            <person name="Kohler A."/>
            <person name="Feng B."/>
            <person name="Cao Y."/>
            <person name="Lipzen A."/>
            <person name="Daum C."/>
            <person name="Hundley H."/>
            <person name="Pangilinan J."/>
            <person name="Johnson J."/>
            <person name="Barry K."/>
            <person name="LaButti K."/>
            <person name="Ng V."/>
            <person name="Ahrendt S."/>
            <person name="Min B."/>
            <person name="Choi I.G."/>
            <person name="Park H."/>
            <person name="Plett J.M."/>
            <person name="Magnuson J."/>
            <person name="Spatafora J.W."/>
            <person name="Nagy L.G."/>
            <person name="Henrissat B."/>
            <person name="Grigoriev I.V."/>
            <person name="Yang Z.L."/>
            <person name="Xu J."/>
            <person name="Martin F.M."/>
        </authorList>
    </citation>
    <scope>NUCLEOTIDE SEQUENCE</scope>
    <source>
        <strain evidence="1">ATCC 28755</strain>
    </source>
</reference>
<dbReference type="EMBL" id="MU269184">
    <property type="protein sequence ID" value="KAH7903141.1"/>
    <property type="molecule type" value="Genomic_DNA"/>
</dbReference>